<dbReference type="Gene3D" id="3.30.565.10">
    <property type="entry name" value="Histidine kinase-like ATPase, C-terminal domain"/>
    <property type="match status" value="1"/>
</dbReference>
<dbReference type="FunFam" id="3.30.1370.100:FF:000007">
    <property type="entry name" value="MUTL protein homolog 3"/>
    <property type="match status" value="1"/>
</dbReference>
<dbReference type="Gene3D" id="3.30.230.10">
    <property type="match status" value="1"/>
</dbReference>
<dbReference type="RefSeq" id="XP_011096952.1">
    <property type="nucleotide sequence ID" value="XM_011098650.2"/>
</dbReference>
<evidence type="ECO:0000259" key="5">
    <source>
        <dbReference type="SMART" id="SM01340"/>
    </source>
</evidence>
<dbReference type="SUPFAM" id="SSF54211">
    <property type="entry name" value="Ribosomal protein S5 domain 2-like"/>
    <property type="match status" value="1"/>
</dbReference>
<feature type="region of interest" description="Disordered" evidence="3">
    <location>
        <begin position="781"/>
        <end position="807"/>
    </location>
</feature>
<keyword evidence="6" id="KW-1185">Reference proteome</keyword>
<comment type="similarity">
    <text evidence="1">Belongs to the DNA mismatch repair MutL/HexB family.</text>
</comment>
<dbReference type="InterPro" id="IPR013507">
    <property type="entry name" value="DNA_mismatch_S5_2-like"/>
</dbReference>
<dbReference type="PANTHER" id="PTHR10073:SF47">
    <property type="entry name" value="DNA MISMATCH REPAIR PROTEIN MLH3"/>
    <property type="match status" value="1"/>
</dbReference>
<dbReference type="Proteomes" id="UP000504604">
    <property type="component" value="Linkage group LG13"/>
</dbReference>
<dbReference type="InterPro" id="IPR002099">
    <property type="entry name" value="MutL/Mlh/PMS"/>
</dbReference>
<feature type="region of interest" description="Disordered" evidence="3">
    <location>
        <begin position="372"/>
        <end position="398"/>
    </location>
</feature>
<proteinExistence type="inferred from homology"/>
<dbReference type="GO" id="GO:0032300">
    <property type="term" value="C:mismatch repair complex"/>
    <property type="evidence" value="ECO:0007669"/>
    <property type="project" value="InterPro"/>
</dbReference>
<evidence type="ECO:0000313" key="7">
    <source>
        <dbReference type="RefSeq" id="XP_011096951.1"/>
    </source>
</evidence>
<dbReference type="InterPro" id="IPR042121">
    <property type="entry name" value="MutL_C_regsub"/>
</dbReference>
<dbReference type="Pfam" id="PF13589">
    <property type="entry name" value="HATPase_c_3"/>
    <property type="match status" value="1"/>
</dbReference>
<dbReference type="InterPro" id="IPR036890">
    <property type="entry name" value="HATPase_C_sf"/>
</dbReference>
<keyword evidence="2" id="KW-0227">DNA damage</keyword>
<evidence type="ECO:0000313" key="8">
    <source>
        <dbReference type="RefSeq" id="XP_011096952.1"/>
    </source>
</evidence>
<dbReference type="GO" id="GO:0006298">
    <property type="term" value="P:mismatch repair"/>
    <property type="evidence" value="ECO:0007669"/>
    <property type="project" value="InterPro"/>
</dbReference>
<evidence type="ECO:0000256" key="3">
    <source>
        <dbReference type="SAM" id="MobiDB-lite"/>
    </source>
</evidence>
<protein>
    <submittedName>
        <fullName evidence="7 8">DNA mismatch repair protein MLH3 isoform X1</fullName>
    </submittedName>
</protein>
<dbReference type="SUPFAM" id="SSF55874">
    <property type="entry name" value="ATPase domain of HSP90 chaperone/DNA topoisomerase II/histidine kinase"/>
    <property type="match status" value="1"/>
</dbReference>
<evidence type="ECO:0000256" key="1">
    <source>
        <dbReference type="ARBA" id="ARBA00006082"/>
    </source>
</evidence>
<feature type="domain" description="MutL C-terminal dimerisation" evidence="4">
    <location>
        <begin position="976"/>
        <end position="1136"/>
    </location>
</feature>
<dbReference type="InterPro" id="IPR037198">
    <property type="entry name" value="MutL_C_sf"/>
</dbReference>
<accession>A0A6I9UQI6</accession>
<dbReference type="GeneID" id="105175994"/>
<dbReference type="NCBIfam" id="TIGR00585">
    <property type="entry name" value="mutl"/>
    <property type="match status" value="1"/>
</dbReference>
<dbReference type="GO" id="GO:0005524">
    <property type="term" value="F:ATP binding"/>
    <property type="evidence" value="ECO:0007669"/>
    <property type="project" value="InterPro"/>
</dbReference>
<name>A0A6I9UQI6_SESIN</name>
<dbReference type="GO" id="GO:0140664">
    <property type="term" value="F:ATP-dependent DNA damage sensor activity"/>
    <property type="evidence" value="ECO:0007669"/>
    <property type="project" value="InterPro"/>
</dbReference>
<dbReference type="GO" id="GO:0030983">
    <property type="term" value="F:mismatched DNA binding"/>
    <property type="evidence" value="ECO:0007669"/>
    <property type="project" value="InterPro"/>
</dbReference>
<dbReference type="OrthoDB" id="429932at2759"/>
<dbReference type="AlphaFoldDB" id="A0A6I9UQI6"/>
<gene>
    <name evidence="7 8" type="primary">LOC105175994</name>
</gene>
<dbReference type="InterPro" id="IPR042120">
    <property type="entry name" value="MutL_C_dimsub"/>
</dbReference>
<dbReference type="InterPro" id="IPR038973">
    <property type="entry name" value="MutL/Mlh/Pms-like"/>
</dbReference>
<dbReference type="Gene3D" id="3.30.1370.100">
    <property type="entry name" value="MutL, C-terminal domain, regulatory subdomain"/>
    <property type="match status" value="1"/>
</dbReference>
<dbReference type="Pfam" id="PF08676">
    <property type="entry name" value="MutL_C"/>
    <property type="match status" value="1"/>
</dbReference>
<evidence type="ECO:0000259" key="4">
    <source>
        <dbReference type="SMART" id="SM00853"/>
    </source>
</evidence>
<dbReference type="Gene3D" id="3.30.1540.20">
    <property type="entry name" value="MutL, C-terminal domain, dimerisation subdomain"/>
    <property type="match status" value="1"/>
</dbReference>
<dbReference type="SUPFAM" id="SSF118116">
    <property type="entry name" value="DNA mismatch repair protein MutL"/>
    <property type="match status" value="1"/>
</dbReference>
<dbReference type="InterPro" id="IPR020568">
    <property type="entry name" value="Ribosomal_Su5_D2-typ_SF"/>
</dbReference>
<dbReference type="PANTHER" id="PTHR10073">
    <property type="entry name" value="DNA MISMATCH REPAIR PROTEIN MLH, PMS, MUTL"/>
    <property type="match status" value="1"/>
</dbReference>
<organism evidence="6 8">
    <name type="scientific">Sesamum indicum</name>
    <name type="common">Oriental sesame</name>
    <name type="synonym">Sesamum orientale</name>
    <dbReference type="NCBI Taxonomy" id="4182"/>
    <lineage>
        <taxon>Eukaryota</taxon>
        <taxon>Viridiplantae</taxon>
        <taxon>Streptophyta</taxon>
        <taxon>Embryophyta</taxon>
        <taxon>Tracheophyta</taxon>
        <taxon>Spermatophyta</taxon>
        <taxon>Magnoliopsida</taxon>
        <taxon>eudicotyledons</taxon>
        <taxon>Gunneridae</taxon>
        <taxon>Pentapetalae</taxon>
        <taxon>asterids</taxon>
        <taxon>lamiids</taxon>
        <taxon>Lamiales</taxon>
        <taxon>Pedaliaceae</taxon>
        <taxon>Sesamum</taxon>
    </lineage>
</organism>
<sequence length="1208" mass="135637">MRNIKRLPEAIHSSVRSGVVIADLTRIVEELVFNSLDAGATKVSIAVGVGSSYVKVVDNGSGITRDGLVLLGERHATSKVDHLAVMDAGTESFDFHGEALCSISDVSLLEIVTKARGKPNGYRKIMKSSKCLFLGISDDRQDTGTTVTVRDIFYNQPVRRKHMESSPKKALDSIKMSVLRIALVHVNVCFKVMDVESADELLHTVPSSSPLPILSSNFGIEDSVSFYKVNLSDGELKLSGYISDPREIFSLKAIQYAYINSRFICKGPIHKLVNNLAAKFDLSSCWQPTNIYQNKKRNKYDLSPTFILNLHCPRSYYDIVASERSRTSVEFKDWGPVLAFIEIGIMRLWAENIYHEIPSQFSNKVLSGTYLQSTNTDMPNTSDSGERRSRKQNSGPSLDLCCRQRKKLCKNYDNMPVLEECVSSLGKPFRTVFEPKKHQIEAGLQSETDYLSRQFDRSLAGYEASAKKQIGSYLSPCNVLSPLHVAYAYGRKEDGISSSASRTILPAFDDNILVASGVDADCLKFNDDIYTVKDAVKSFMRNCSFDRSFLDEKKSPARGERFEFECDDLRTENKWVDCDDGRVDRIDLPICGRDIHCNGASPFQPSPASKYDMHEISKFPVRDSAETSLVIRDLLPDSSRRVWKCSSRQSLWSGPLTGEEKFGIKFHDDDDDTLCRTSVKGFSEFCKHGYSGERDALKFSNLNAKDSWQQQNCSFMVFSPDEKREFGEFHLGEFDKMFSPKPVKRVSETDWSPLGSYEESLENYSVPSLYGALQWEHEYGQPDSKNQETMFSRKKSSTRSHSAPPVYKGKKRYLDLTDSPTILSARSNFQNTCASMEPSNSKHAQLHAEARNLKSQKLSGKLHQSPMERSAIDCFFAKRLDLEMTPEVVPVQQCRSLKAEEFMDMGVEGLDLKEIQDFDSRWKWQKCCLTAAGGTVPDFSKSQDTVLDISSDILHLAGDPLVPKSIDRTSLEDAKVLSQVDKKFIAVVAGKTLAIIDQHAADERIRLEELRHKVLSGEMKTVTYLDAEQELVLPEIGHQLLHNYAEEIQTWGWICNIHSHDGSSFVKHLDFLNRQPAIVKLLAVPCILGVNLTDIDLLEFLQQLADTDGSSTIPPSVHRVLNNKACRGAIMFGDTLLPSECSLIVEELKRTSLCFQCAHGRPTTVPLVSLDLLHNKIAKLGSHESWHGLCQHELSLNRSVQRLRSALC</sequence>
<feature type="compositionally biased region" description="Polar residues" evidence="3">
    <location>
        <begin position="372"/>
        <end position="383"/>
    </location>
</feature>
<evidence type="ECO:0000313" key="6">
    <source>
        <dbReference type="Proteomes" id="UP000504604"/>
    </source>
</evidence>
<dbReference type="InterPro" id="IPR014721">
    <property type="entry name" value="Ribsml_uS5_D2-typ_fold_subgr"/>
</dbReference>
<dbReference type="GO" id="GO:0016887">
    <property type="term" value="F:ATP hydrolysis activity"/>
    <property type="evidence" value="ECO:0007669"/>
    <property type="project" value="InterPro"/>
</dbReference>
<dbReference type="RefSeq" id="XP_011096951.1">
    <property type="nucleotide sequence ID" value="XM_011098649.2"/>
</dbReference>
<dbReference type="SMART" id="SM01340">
    <property type="entry name" value="DNA_mis_repair"/>
    <property type="match status" value="1"/>
</dbReference>
<feature type="domain" description="DNA mismatch repair protein S5" evidence="5">
    <location>
        <begin position="214"/>
        <end position="350"/>
    </location>
</feature>
<dbReference type="InterPro" id="IPR014790">
    <property type="entry name" value="MutL_C"/>
</dbReference>
<dbReference type="SMART" id="SM00853">
    <property type="entry name" value="MutL_C"/>
    <property type="match status" value="1"/>
</dbReference>
<evidence type="ECO:0000256" key="2">
    <source>
        <dbReference type="ARBA" id="ARBA00022763"/>
    </source>
</evidence>
<reference evidence="7 8" key="1">
    <citation type="submission" date="2025-04" db="UniProtKB">
        <authorList>
            <consortium name="RefSeq"/>
        </authorList>
    </citation>
    <scope>IDENTIFICATION</scope>
</reference>
<dbReference type="KEGG" id="sind:105175994"/>